<dbReference type="KEGG" id="dpl:KGM_208541"/>
<dbReference type="InterPro" id="IPR033906">
    <property type="entry name" value="Lipase_N"/>
</dbReference>
<dbReference type="AlphaFoldDB" id="A0A212F3G9"/>
<dbReference type="GO" id="GO:0016298">
    <property type="term" value="F:lipase activity"/>
    <property type="evidence" value="ECO:0007669"/>
    <property type="project" value="InterPro"/>
</dbReference>
<comment type="similarity">
    <text evidence="2 4">Belongs to the AB hydrolase superfamily. Lipase family.</text>
</comment>
<dbReference type="PRINTS" id="PR00821">
    <property type="entry name" value="TAGLIPASE"/>
</dbReference>
<dbReference type="Proteomes" id="UP000007151">
    <property type="component" value="Unassembled WGS sequence"/>
</dbReference>
<dbReference type="CDD" id="cd00707">
    <property type="entry name" value="Pancreat_lipase_like"/>
    <property type="match status" value="1"/>
</dbReference>
<gene>
    <name evidence="6" type="ORF">KGM_208541</name>
</gene>
<keyword evidence="3" id="KW-0964">Secreted</keyword>
<dbReference type="GO" id="GO:0016042">
    <property type="term" value="P:lipid catabolic process"/>
    <property type="evidence" value="ECO:0007669"/>
    <property type="project" value="TreeGrafter"/>
</dbReference>
<dbReference type="Gene3D" id="3.40.50.1820">
    <property type="entry name" value="alpha/beta hydrolase"/>
    <property type="match status" value="1"/>
</dbReference>
<comment type="caution">
    <text evidence="6">The sequence shown here is derived from an EMBL/GenBank/DDBJ whole genome shotgun (WGS) entry which is preliminary data.</text>
</comment>
<dbReference type="SUPFAM" id="SSF53474">
    <property type="entry name" value="alpha/beta-Hydrolases"/>
    <property type="match status" value="1"/>
</dbReference>
<reference evidence="6 7" key="1">
    <citation type="journal article" date="2011" name="Cell">
        <title>The monarch butterfly genome yields insights into long-distance migration.</title>
        <authorList>
            <person name="Zhan S."/>
            <person name="Merlin C."/>
            <person name="Boore J.L."/>
            <person name="Reppert S.M."/>
        </authorList>
    </citation>
    <scope>NUCLEOTIDE SEQUENCE [LARGE SCALE GENOMIC DNA]</scope>
    <source>
        <strain evidence="6">F-2</strain>
    </source>
</reference>
<comment type="subcellular location">
    <subcellularLocation>
        <location evidence="1">Secreted</location>
    </subcellularLocation>
</comment>
<dbReference type="InterPro" id="IPR000734">
    <property type="entry name" value="TAG_lipase"/>
</dbReference>
<feature type="domain" description="Lipase" evidence="5">
    <location>
        <begin position="3"/>
        <end position="252"/>
    </location>
</feature>
<evidence type="ECO:0000256" key="4">
    <source>
        <dbReference type="RuleBase" id="RU004262"/>
    </source>
</evidence>
<accession>A0A212F3G9</accession>
<evidence type="ECO:0000256" key="3">
    <source>
        <dbReference type="ARBA" id="ARBA00022525"/>
    </source>
</evidence>
<dbReference type="Pfam" id="PF00151">
    <property type="entry name" value="Lipase"/>
    <property type="match status" value="1"/>
</dbReference>
<dbReference type="eggNOG" id="ENOG502RYX8">
    <property type="taxonomic scope" value="Eukaryota"/>
</dbReference>
<evidence type="ECO:0000313" key="6">
    <source>
        <dbReference type="EMBL" id="OWR48281.1"/>
    </source>
</evidence>
<keyword evidence="7" id="KW-1185">Reference proteome</keyword>
<dbReference type="FunCoup" id="A0A212F3G9">
    <property type="interactions" value="7"/>
</dbReference>
<evidence type="ECO:0000313" key="7">
    <source>
        <dbReference type="Proteomes" id="UP000007151"/>
    </source>
</evidence>
<evidence type="ECO:0000259" key="5">
    <source>
        <dbReference type="Pfam" id="PF00151"/>
    </source>
</evidence>
<evidence type="ECO:0000256" key="1">
    <source>
        <dbReference type="ARBA" id="ARBA00004613"/>
    </source>
</evidence>
<dbReference type="EMBL" id="AGBW02010564">
    <property type="protein sequence ID" value="OWR48281.1"/>
    <property type="molecule type" value="Genomic_DNA"/>
</dbReference>
<proteinExistence type="inferred from homology"/>
<name>A0A212F3G9_DANPL</name>
<protein>
    <submittedName>
        <fullName evidence="6">Pancreatic triacylglycerol lipase isoform 1</fullName>
    </submittedName>
</protein>
<organism evidence="6 7">
    <name type="scientific">Danaus plexippus plexippus</name>
    <dbReference type="NCBI Taxonomy" id="278856"/>
    <lineage>
        <taxon>Eukaryota</taxon>
        <taxon>Metazoa</taxon>
        <taxon>Ecdysozoa</taxon>
        <taxon>Arthropoda</taxon>
        <taxon>Hexapoda</taxon>
        <taxon>Insecta</taxon>
        <taxon>Pterygota</taxon>
        <taxon>Neoptera</taxon>
        <taxon>Endopterygota</taxon>
        <taxon>Lepidoptera</taxon>
        <taxon>Glossata</taxon>
        <taxon>Ditrysia</taxon>
        <taxon>Papilionoidea</taxon>
        <taxon>Nymphalidae</taxon>
        <taxon>Danainae</taxon>
        <taxon>Danaini</taxon>
        <taxon>Danaina</taxon>
        <taxon>Danaus</taxon>
        <taxon>Danaus</taxon>
    </lineage>
</organism>
<sequence length="254" mass="29087">MTSTYFNKSNDIRVITHGWITKENVTWLQNIKNSFLKEYELNVITVDWNELSRNIIYPFAAYSTRYVGKRVAKLLDALIRTYNVNGDNVHLIGHSLGAQVMGYAGMFCTEKVSRITGLDPARPLFEIPDMMDDFKLDYTDAKFVDIIHTCGGVYGYEESHGHADFYPNNGTSPQPGCSEKMNAEGCSHSRAFEYFDESIEYRSDFGFIAFPCQSWEKYENGECTKNPTVMGYLSDVRSRGDHYLHTKNESKFTL</sequence>
<dbReference type="InterPro" id="IPR013818">
    <property type="entry name" value="Lipase"/>
</dbReference>
<dbReference type="InterPro" id="IPR029058">
    <property type="entry name" value="AB_hydrolase_fold"/>
</dbReference>
<dbReference type="InParanoid" id="A0A212F3G9"/>
<dbReference type="PANTHER" id="PTHR11610">
    <property type="entry name" value="LIPASE"/>
    <property type="match status" value="1"/>
</dbReference>
<dbReference type="GO" id="GO:0005615">
    <property type="term" value="C:extracellular space"/>
    <property type="evidence" value="ECO:0007669"/>
    <property type="project" value="TreeGrafter"/>
</dbReference>
<evidence type="ECO:0000256" key="2">
    <source>
        <dbReference type="ARBA" id="ARBA00010701"/>
    </source>
</evidence>